<sequence>MEFSREVLPKHFKHSNFSSFIRQLNMYGFCKVNKSPRGHRSLVDERQVWEFSHSSFIRGRPELVDSIRRKTLDHHDSKNTDSHSHHGNKRGASLQSSNNNNPAQNARMAMLQVNHSNISQQIVQLQANCNQVMQELAETRRRQDMHQKVMKDMMHFLMSQGVANNNSPSLPTTLQQQEASNNYMDDIQEQQLPPPIYITTPPESVYPPPSSSSSLQENNATTMCIDSSSQQQHMPATPPFFAQESHHHVVSAIPVYHAISTPSSPGPATPFTDDEAASVCSFQSPHTPNSTIAAFHTPDQFI</sequence>
<dbReference type="PANTHER" id="PTHR10015:SF427">
    <property type="entry name" value="HEAT SHOCK FACTOR PROTEIN"/>
    <property type="match status" value="1"/>
</dbReference>
<dbReference type="PANTHER" id="PTHR10015">
    <property type="entry name" value="HEAT SHOCK TRANSCRIPTION FACTOR"/>
    <property type="match status" value="1"/>
</dbReference>
<evidence type="ECO:0000259" key="8">
    <source>
        <dbReference type="SMART" id="SM00415"/>
    </source>
</evidence>
<feature type="compositionally biased region" description="Low complexity" evidence="7">
    <location>
        <begin position="92"/>
        <end position="102"/>
    </location>
</feature>
<name>A0A077WDK1_9FUNG</name>
<dbReference type="Gene3D" id="1.10.10.10">
    <property type="entry name" value="Winged helix-like DNA-binding domain superfamily/Winged helix DNA-binding domain"/>
    <property type="match status" value="1"/>
</dbReference>
<dbReference type="PRINTS" id="PR00056">
    <property type="entry name" value="HSFDOMAIN"/>
</dbReference>
<organism evidence="9">
    <name type="scientific">Lichtheimia ramosa</name>
    <dbReference type="NCBI Taxonomy" id="688394"/>
    <lineage>
        <taxon>Eukaryota</taxon>
        <taxon>Fungi</taxon>
        <taxon>Fungi incertae sedis</taxon>
        <taxon>Mucoromycota</taxon>
        <taxon>Mucoromycotina</taxon>
        <taxon>Mucoromycetes</taxon>
        <taxon>Mucorales</taxon>
        <taxon>Lichtheimiaceae</taxon>
        <taxon>Lichtheimia</taxon>
    </lineage>
</organism>
<dbReference type="GO" id="GO:0003700">
    <property type="term" value="F:DNA-binding transcription factor activity"/>
    <property type="evidence" value="ECO:0007669"/>
    <property type="project" value="InterPro"/>
</dbReference>
<dbReference type="SUPFAM" id="SSF46785">
    <property type="entry name" value="Winged helix' DNA-binding domain"/>
    <property type="match status" value="1"/>
</dbReference>
<feature type="region of interest" description="Disordered" evidence="7">
    <location>
        <begin position="74"/>
        <end position="102"/>
    </location>
</feature>
<keyword evidence="4" id="KW-0539">Nucleus</keyword>
<dbReference type="InterPro" id="IPR036388">
    <property type="entry name" value="WH-like_DNA-bd_sf"/>
</dbReference>
<dbReference type="OrthoDB" id="60033at2759"/>
<evidence type="ECO:0000256" key="6">
    <source>
        <dbReference type="SAM" id="Coils"/>
    </source>
</evidence>
<evidence type="ECO:0000256" key="1">
    <source>
        <dbReference type="ARBA" id="ARBA00004123"/>
    </source>
</evidence>
<gene>
    <name evidence="9" type="ORF">LRAMOSA07242</name>
</gene>
<feature type="coiled-coil region" evidence="6">
    <location>
        <begin position="115"/>
        <end position="142"/>
    </location>
</feature>
<dbReference type="AlphaFoldDB" id="A0A077WDK1"/>
<feature type="compositionally biased region" description="Basic and acidic residues" evidence="7">
    <location>
        <begin position="74"/>
        <end position="84"/>
    </location>
</feature>
<evidence type="ECO:0000256" key="5">
    <source>
        <dbReference type="RuleBase" id="RU004020"/>
    </source>
</evidence>
<evidence type="ECO:0000313" key="9">
    <source>
        <dbReference type="EMBL" id="CDS04712.1"/>
    </source>
</evidence>
<evidence type="ECO:0000256" key="3">
    <source>
        <dbReference type="ARBA" id="ARBA00023125"/>
    </source>
</evidence>
<evidence type="ECO:0000256" key="2">
    <source>
        <dbReference type="ARBA" id="ARBA00006403"/>
    </source>
</evidence>
<dbReference type="InterPro" id="IPR000232">
    <property type="entry name" value="HSF_DNA-bd"/>
</dbReference>
<comment type="subcellular location">
    <subcellularLocation>
        <location evidence="1">Nucleus</location>
    </subcellularLocation>
</comment>
<dbReference type="Pfam" id="PF00447">
    <property type="entry name" value="HSF_DNA-bind"/>
    <property type="match status" value="1"/>
</dbReference>
<accession>A0A077WDK1</accession>
<keyword evidence="6" id="KW-0175">Coiled coil</keyword>
<dbReference type="SMART" id="SM00415">
    <property type="entry name" value="HSF"/>
    <property type="match status" value="1"/>
</dbReference>
<dbReference type="GO" id="GO:0005634">
    <property type="term" value="C:nucleus"/>
    <property type="evidence" value="ECO:0007669"/>
    <property type="project" value="UniProtKB-SubCell"/>
</dbReference>
<dbReference type="EMBL" id="LK023315">
    <property type="protein sequence ID" value="CDS04712.1"/>
    <property type="molecule type" value="Genomic_DNA"/>
</dbReference>
<evidence type="ECO:0000256" key="4">
    <source>
        <dbReference type="ARBA" id="ARBA00023242"/>
    </source>
</evidence>
<dbReference type="GO" id="GO:0043565">
    <property type="term" value="F:sequence-specific DNA binding"/>
    <property type="evidence" value="ECO:0007669"/>
    <property type="project" value="InterPro"/>
</dbReference>
<protein>
    <recommendedName>
        <fullName evidence="8">HSF-type DNA-binding domain-containing protein</fullName>
    </recommendedName>
</protein>
<feature type="domain" description="HSF-type DNA-binding" evidence="8">
    <location>
        <begin position="2"/>
        <end position="70"/>
    </location>
</feature>
<proteinExistence type="inferred from homology"/>
<comment type="similarity">
    <text evidence="2 5">Belongs to the HSF family.</text>
</comment>
<dbReference type="InterPro" id="IPR036390">
    <property type="entry name" value="WH_DNA-bd_sf"/>
</dbReference>
<reference evidence="9" key="1">
    <citation type="journal article" date="2014" name="Genome Announc.">
        <title>De novo whole-genome sequence and genome annotation of Lichtheimia ramosa.</title>
        <authorList>
            <person name="Linde J."/>
            <person name="Schwartze V."/>
            <person name="Binder U."/>
            <person name="Lass-Florl C."/>
            <person name="Voigt K."/>
            <person name="Horn F."/>
        </authorList>
    </citation>
    <scope>NUCLEOTIDE SEQUENCE</scope>
    <source>
        <strain evidence="9">JMRC FSU:6197</strain>
    </source>
</reference>
<evidence type="ECO:0000256" key="7">
    <source>
        <dbReference type="SAM" id="MobiDB-lite"/>
    </source>
</evidence>
<keyword evidence="3" id="KW-0238">DNA-binding</keyword>